<dbReference type="Proteomes" id="UP000256964">
    <property type="component" value="Unassembled WGS sequence"/>
</dbReference>
<reference evidence="2 3" key="1">
    <citation type="journal article" date="2018" name="Biotechnol. Biofuels">
        <title>Integrative visual omics of the white-rot fungus Polyporus brumalis exposes the biotechnological potential of its oxidative enzymes for delignifying raw plant biomass.</title>
        <authorList>
            <person name="Miyauchi S."/>
            <person name="Rancon A."/>
            <person name="Drula E."/>
            <person name="Hage H."/>
            <person name="Chaduli D."/>
            <person name="Favel A."/>
            <person name="Grisel S."/>
            <person name="Henrissat B."/>
            <person name="Herpoel-Gimbert I."/>
            <person name="Ruiz-Duenas F.J."/>
            <person name="Chevret D."/>
            <person name="Hainaut M."/>
            <person name="Lin J."/>
            <person name="Wang M."/>
            <person name="Pangilinan J."/>
            <person name="Lipzen A."/>
            <person name="Lesage-Meessen L."/>
            <person name="Navarro D."/>
            <person name="Riley R."/>
            <person name="Grigoriev I.V."/>
            <person name="Zhou S."/>
            <person name="Raouche S."/>
            <person name="Rosso M.N."/>
        </authorList>
    </citation>
    <scope>NUCLEOTIDE SEQUENCE [LARGE SCALE GENOMIC DNA]</scope>
    <source>
        <strain evidence="2 3">BRFM 1820</strain>
    </source>
</reference>
<proteinExistence type="predicted"/>
<evidence type="ECO:0000313" key="3">
    <source>
        <dbReference type="Proteomes" id="UP000256964"/>
    </source>
</evidence>
<name>A0A371D7H0_9APHY</name>
<gene>
    <name evidence="2" type="ORF">OH76DRAFT_1404734</name>
</gene>
<dbReference type="AlphaFoldDB" id="A0A371D7H0"/>
<accession>A0A371D7H0</accession>
<sequence>MPRLTPSPPYHTMSVTAALDPAQGTPGQSFSRNARCPCRRSRLYRPNNVLLNPRRRWWAVHPRPSSLCSCLNFKPWAEIRDCKGWSNLAADDMSSFGASLPARHAVLWSQRLARPPALCGSRSRATDPRSSGNAVPWLYTLLVVPADRPRRDNIIFGILRFILIRVSGIPILNMTTLQPVPRIAGRTSTARSQKFKSQVMDPSRP</sequence>
<keyword evidence="3" id="KW-1185">Reference proteome</keyword>
<evidence type="ECO:0000256" key="1">
    <source>
        <dbReference type="SAM" id="MobiDB-lite"/>
    </source>
</evidence>
<evidence type="ECO:0000313" key="2">
    <source>
        <dbReference type="EMBL" id="RDX48468.1"/>
    </source>
</evidence>
<feature type="compositionally biased region" description="Polar residues" evidence="1">
    <location>
        <begin position="186"/>
        <end position="196"/>
    </location>
</feature>
<protein>
    <submittedName>
        <fullName evidence="2">Uncharacterized protein</fullName>
    </submittedName>
</protein>
<feature type="region of interest" description="Disordered" evidence="1">
    <location>
        <begin position="184"/>
        <end position="205"/>
    </location>
</feature>
<organism evidence="2 3">
    <name type="scientific">Lentinus brumalis</name>
    <dbReference type="NCBI Taxonomy" id="2498619"/>
    <lineage>
        <taxon>Eukaryota</taxon>
        <taxon>Fungi</taxon>
        <taxon>Dikarya</taxon>
        <taxon>Basidiomycota</taxon>
        <taxon>Agaricomycotina</taxon>
        <taxon>Agaricomycetes</taxon>
        <taxon>Polyporales</taxon>
        <taxon>Polyporaceae</taxon>
        <taxon>Lentinus</taxon>
    </lineage>
</organism>
<dbReference type="EMBL" id="KZ857411">
    <property type="protein sequence ID" value="RDX48468.1"/>
    <property type="molecule type" value="Genomic_DNA"/>
</dbReference>